<dbReference type="PROSITE" id="PS50011">
    <property type="entry name" value="PROTEIN_KINASE_DOM"/>
    <property type="match status" value="1"/>
</dbReference>
<evidence type="ECO:0000256" key="4">
    <source>
        <dbReference type="ARBA" id="ARBA00022741"/>
    </source>
</evidence>
<keyword evidence="3" id="KW-0808">Transferase</keyword>
<accession>A0A8R1E019</accession>
<dbReference type="GO" id="GO:0004674">
    <property type="term" value="F:protein serine/threonine kinase activity"/>
    <property type="evidence" value="ECO:0007669"/>
    <property type="project" value="UniProtKB-KW"/>
</dbReference>
<dbReference type="Proteomes" id="UP000005237">
    <property type="component" value="Unassembled WGS sequence"/>
</dbReference>
<evidence type="ECO:0000256" key="2">
    <source>
        <dbReference type="ARBA" id="ARBA00022527"/>
    </source>
</evidence>
<keyword evidence="6" id="KW-0067">ATP-binding</keyword>
<dbReference type="FunFam" id="3.30.200.20:FF:000358">
    <property type="entry name" value="Tau tubulin kinase 2b"/>
    <property type="match status" value="1"/>
</dbReference>
<reference evidence="10" key="1">
    <citation type="submission" date="2010-08" db="EMBL/GenBank/DDBJ databases">
        <authorList>
            <consortium name="Caenorhabditis japonica Sequencing Consortium"/>
            <person name="Wilson R.K."/>
        </authorList>
    </citation>
    <scope>NUCLEOTIDE SEQUENCE [LARGE SCALE GENOMIC DNA]</scope>
    <source>
        <strain evidence="10">DF5081</strain>
    </source>
</reference>
<evidence type="ECO:0000313" key="9">
    <source>
        <dbReference type="EnsemblMetazoa" id="CJA17707.1"/>
    </source>
</evidence>
<evidence type="ECO:0000256" key="1">
    <source>
        <dbReference type="ARBA" id="ARBA00012513"/>
    </source>
</evidence>
<dbReference type="EnsemblMetazoa" id="CJA17707.1">
    <property type="protein sequence ID" value="CJA17707.1"/>
    <property type="gene ID" value="WBGene00136911"/>
</dbReference>
<comment type="similarity">
    <text evidence="7">Belongs to the protein kinase superfamily. CK1 Ser/Thr protein kinase family.</text>
</comment>
<feature type="domain" description="Protein kinase" evidence="8">
    <location>
        <begin position="24"/>
        <end position="231"/>
    </location>
</feature>
<dbReference type="PANTHER" id="PTHR11909">
    <property type="entry name" value="CASEIN KINASE-RELATED"/>
    <property type="match status" value="1"/>
</dbReference>
<evidence type="ECO:0000256" key="7">
    <source>
        <dbReference type="ARBA" id="ARBA00061588"/>
    </source>
</evidence>
<evidence type="ECO:0000259" key="8">
    <source>
        <dbReference type="PROSITE" id="PS50011"/>
    </source>
</evidence>
<dbReference type="EC" id="2.7.11.1" evidence="1"/>
<dbReference type="InterPro" id="IPR050235">
    <property type="entry name" value="CK1_Ser-Thr_kinase"/>
</dbReference>
<dbReference type="PROSITE" id="PS00108">
    <property type="entry name" value="PROTEIN_KINASE_ST"/>
    <property type="match status" value="1"/>
</dbReference>
<keyword evidence="10" id="KW-1185">Reference proteome</keyword>
<proteinExistence type="inferred from homology"/>
<evidence type="ECO:0000256" key="6">
    <source>
        <dbReference type="ARBA" id="ARBA00022840"/>
    </source>
</evidence>
<protein>
    <recommendedName>
        <fullName evidence="1">non-specific serine/threonine protein kinase</fullName>
        <ecNumber evidence="1">2.7.11.1</ecNumber>
    </recommendedName>
</protein>
<dbReference type="InterPro" id="IPR000719">
    <property type="entry name" value="Prot_kinase_dom"/>
</dbReference>
<keyword evidence="2" id="KW-0723">Serine/threonine-protein kinase</keyword>
<dbReference type="GO" id="GO:0015630">
    <property type="term" value="C:microtubule cytoskeleton"/>
    <property type="evidence" value="ECO:0007669"/>
    <property type="project" value="UniProtKB-ARBA"/>
</dbReference>
<reference evidence="9" key="2">
    <citation type="submission" date="2022-06" db="UniProtKB">
        <authorList>
            <consortium name="EnsemblMetazoa"/>
        </authorList>
    </citation>
    <scope>IDENTIFICATION</scope>
    <source>
        <strain evidence="9">DF5081</strain>
    </source>
</reference>
<organism evidence="9 10">
    <name type="scientific">Caenorhabditis japonica</name>
    <dbReference type="NCBI Taxonomy" id="281687"/>
    <lineage>
        <taxon>Eukaryota</taxon>
        <taxon>Metazoa</taxon>
        <taxon>Ecdysozoa</taxon>
        <taxon>Nematoda</taxon>
        <taxon>Chromadorea</taxon>
        <taxon>Rhabditida</taxon>
        <taxon>Rhabditina</taxon>
        <taxon>Rhabditomorpha</taxon>
        <taxon>Rhabditoidea</taxon>
        <taxon>Rhabditidae</taxon>
        <taxon>Peloderinae</taxon>
        <taxon>Caenorhabditis</taxon>
    </lineage>
</organism>
<evidence type="ECO:0000256" key="3">
    <source>
        <dbReference type="ARBA" id="ARBA00022679"/>
    </source>
</evidence>
<evidence type="ECO:0000313" key="10">
    <source>
        <dbReference type="Proteomes" id="UP000005237"/>
    </source>
</evidence>
<dbReference type="SMART" id="SM00220">
    <property type="entry name" value="S_TKc"/>
    <property type="match status" value="1"/>
</dbReference>
<dbReference type="InterPro" id="IPR008271">
    <property type="entry name" value="Ser/Thr_kinase_AS"/>
</dbReference>
<dbReference type="AlphaFoldDB" id="A0A8R1E019"/>
<evidence type="ECO:0000256" key="5">
    <source>
        <dbReference type="ARBA" id="ARBA00022777"/>
    </source>
</evidence>
<sequence>MNSKEDDNVMKNVTFKEGKRFGDWRTGPVLDEGGFGRVYLVKNDADPTKTAALKAESNTVDGGSAIKLELQVLQKLNEGGPAPHIPMLYLAGKRKNYCFMVMTLLGTNLKQLKAKNTIVKNGFTRGTWSRVGIQCLYGLKFVHDHGYIHRDLKPANFLMGNPKDKDRARIVHILDFGLARMFASLPRKFCKLMGPNGYELDDVCNACLDDECSKSNQMWKRRSYSKMSLFG</sequence>
<dbReference type="InterPro" id="IPR011009">
    <property type="entry name" value="Kinase-like_dom_sf"/>
</dbReference>
<dbReference type="Gene3D" id="1.10.510.10">
    <property type="entry name" value="Transferase(Phosphotransferase) domain 1"/>
    <property type="match status" value="1"/>
</dbReference>
<dbReference type="GO" id="GO:0005524">
    <property type="term" value="F:ATP binding"/>
    <property type="evidence" value="ECO:0007669"/>
    <property type="project" value="UniProtKB-KW"/>
</dbReference>
<name>A0A8R1E019_CAEJA</name>
<dbReference type="Pfam" id="PF00069">
    <property type="entry name" value="Pkinase"/>
    <property type="match status" value="1"/>
</dbReference>
<dbReference type="SUPFAM" id="SSF56112">
    <property type="entry name" value="Protein kinase-like (PK-like)"/>
    <property type="match status" value="1"/>
</dbReference>
<keyword evidence="4" id="KW-0547">Nucleotide-binding</keyword>
<keyword evidence="5" id="KW-0418">Kinase</keyword>